<feature type="chain" id="PRO_5037478398" evidence="1">
    <location>
        <begin position="26"/>
        <end position="171"/>
    </location>
</feature>
<dbReference type="EMBL" id="CP147711">
    <property type="protein sequence ID" value="WXC81818.1"/>
    <property type="molecule type" value="Genomic_DNA"/>
</dbReference>
<dbReference type="InterPro" id="IPR012899">
    <property type="entry name" value="LTXXQ"/>
</dbReference>
<proteinExistence type="predicted"/>
<reference evidence="3" key="2">
    <citation type="journal article" date="2021" name="Int. J. Syst. Evol. Microbiol.">
        <title>Bradyrhizobium septentrionale sp. nov. (sv. septentrionale) and Bradyrhizobium quebecense sp. nov. (sv. septentrionale) associated with legumes native to Canada possess rearranged symbiosis genes and numerous insertion sequences.</title>
        <authorList>
            <person name="Bromfield E.S.P."/>
            <person name="Cloutier S."/>
        </authorList>
    </citation>
    <scope>NUCLEOTIDE SEQUENCE</scope>
    <source>
        <strain evidence="3">5S5</strain>
    </source>
</reference>
<evidence type="ECO:0000313" key="4">
    <source>
        <dbReference type="Proteomes" id="UP001432046"/>
    </source>
</evidence>
<reference evidence="2" key="1">
    <citation type="submission" date="2020-06" db="EMBL/GenBank/DDBJ databases">
        <title>Whole Genome Sequence of Bradyrhizobium sp. Strain 1S1.</title>
        <authorList>
            <person name="Bromfield E.S.P."/>
            <person name="Cloutier S."/>
        </authorList>
    </citation>
    <scope>NUCLEOTIDE SEQUENCE [LARGE SCALE GENOMIC DNA]</scope>
    <source>
        <strain evidence="2">1S1</strain>
    </source>
</reference>
<evidence type="ECO:0000313" key="3">
    <source>
        <dbReference type="EMBL" id="WXC81818.1"/>
    </source>
</evidence>
<sequence>MPTIRRFILLASVLASFSVAEIARAQPFGMGMRGWGSGQDVMGPGAIMGPGMMRYGRVDLMCSPAAAGFVGWRIDRIERSIKPTEAQRGKFDELKVASNKASETMRAACPNEAATTAPGRMAAMEKRLDAMLQAVKTIRPALEAFYATLNDEQKARLDAPLGRMRFWRELW</sequence>
<dbReference type="AlphaFoldDB" id="A0A974A7E3"/>
<dbReference type="Proteomes" id="UP001432046">
    <property type="component" value="Chromosome"/>
</dbReference>
<keyword evidence="1" id="KW-0732">Signal</keyword>
<name>A0A974A7E3_9BRAD</name>
<dbReference type="RefSeq" id="WP_166217692.1">
    <property type="nucleotide sequence ID" value="NZ_CP088284.1"/>
</dbReference>
<evidence type="ECO:0000256" key="1">
    <source>
        <dbReference type="SAM" id="SignalP"/>
    </source>
</evidence>
<dbReference type="Pfam" id="PF07813">
    <property type="entry name" value="LTXXQ"/>
    <property type="match status" value="1"/>
</dbReference>
<reference evidence="3" key="3">
    <citation type="submission" date="2024-03" db="EMBL/GenBank/DDBJ databases">
        <authorList>
            <person name="Bromfield E.S.P."/>
            <person name="Cloutier S."/>
        </authorList>
    </citation>
    <scope>NUCLEOTIDE SEQUENCE</scope>
    <source>
        <strain evidence="3">5S5</strain>
    </source>
</reference>
<organism evidence="2">
    <name type="scientific">Bradyrhizobium septentrionale</name>
    <dbReference type="NCBI Taxonomy" id="1404411"/>
    <lineage>
        <taxon>Bacteria</taxon>
        <taxon>Pseudomonadati</taxon>
        <taxon>Pseudomonadota</taxon>
        <taxon>Alphaproteobacteria</taxon>
        <taxon>Hyphomicrobiales</taxon>
        <taxon>Nitrobacteraceae</taxon>
        <taxon>Bradyrhizobium</taxon>
    </lineage>
</organism>
<feature type="signal peptide" evidence="1">
    <location>
        <begin position="1"/>
        <end position="25"/>
    </location>
</feature>
<dbReference type="GO" id="GO:0042597">
    <property type="term" value="C:periplasmic space"/>
    <property type="evidence" value="ECO:0007669"/>
    <property type="project" value="InterPro"/>
</dbReference>
<gene>
    <name evidence="2" type="ORF">HAP48_049415</name>
    <name evidence="3" type="ORF">WDK88_09565</name>
</gene>
<accession>A0A974A7E3</accession>
<keyword evidence="4" id="KW-1185">Reference proteome</keyword>
<dbReference type="EMBL" id="JAAOLE020000002">
    <property type="protein sequence ID" value="NVI50639.1"/>
    <property type="molecule type" value="Genomic_DNA"/>
</dbReference>
<evidence type="ECO:0000313" key="2">
    <source>
        <dbReference type="EMBL" id="NVI50639.1"/>
    </source>
</evidence>
<protein>
    <submittedName>
        <fullName evidence="2">Spy/CpxP family protein refolding chaperone</fullName>
    </submittedName>
</protein>